<evidence type="ECO:0000256" key="1">
    <source>
        <dbReference type="ARBA" id="ARBA00006717"/>
    </source>
</evidence>
<evidence type="ECO:0000256" key="3">
    <source>
        <dbReference type="ARBA" id="ARBA00022432"/>
    </source>
</evidence>
<dbReference type="RefSeq" id="WP_134017754.1">
    <property type="nucleotide sequence ID" value="NZ_SOEC01000007.1"/>
</dbReference>
<dbReference type="GO" id="GO:0004619">
    <property type="term" value="F:phosphoglycerate mutase activity"/>
    <property type="evidence" value="ECO:0007669"/>
    <property type="project" value="UniProtKB-EC"/>
</dbReference>
<dbReference type="AlphaFoldDB" id="A0A4R8FST4"/>
<dbReference type="CDD" id="cd07067">
    <property type="entry name" value="HP_PGM_like"/>
    <property type="match status" value="1"/>
</dbReference>
<gene>
    <name evidence="8" type="ORF">DFO67_107170</name>
</gene>
<dbReference type="SMART" id="SM00855">
    <property type="entry name" value="PGAM"/>
    <property type="match status" value="1"/>
</dbReference>
<dbReference type="SUPFAM" id="SSF53254">
    <property type="entry name" value="Phosphoglycerate mutase-like"/>
    <property type="match status" value="1"/>
</dbReference>
<dbReference type="Gene3D" id="3.40.50.1240">
    <property type="entry name" value="Phosphoglycerate mutase-like"/>
    <property type="match status" value="1"/>
</dbReference>
<evidence type="ECO:0000313" key="9">
    <source>
        <dbReference type="Proteomes" id="UP000294489"/>
    </source>
</evidence>
<feature type="active site" description="Proton donor/acceptor" evidence="6">
    <location>
        <position position="90"/>
    </location>
</feature>
<evidence type="ECO:0000256" key="4">
    <source>
        <dbReference type="ARBA" id="ARBA00023152"/>
    </source>
</evidence>
<keyword evidence="4" id="KW-0324">Glycolysis</keyword>
<dbReference type="Pfam" id="PF00300">
    <property type="entry name" value="His_Phos_1"/>
    <property type="match status" value="1"/>
</dbReference>
<evidence type="ECO:0000313" key="8">
    <source>
        <dbReference type="EMBL" id="TDX29494.1"/>
    </source>
</evidence>
<dbReference type="EC" id="5.4.2.11" evidence="2"/>
<evidence type="ECO:0000256" key="6">
    <source>
        <dbReference type="PIRSR" id="PIRSR613078-1"/>
    </source>
</evidence>
<dbReference type="Proteomes" id="UP000294489">
    <property type="component" value="Unassembled WGS sequence"/>
</dbReference>
<dbReference type="OrthoDB" id="9781415at2"/>
<comment type="caution">
    <text evidence="8">The sequence shown here is derived from an EMBL/GenBank/DDBJ whole genome shotgun (WGS) entry which is preliminary data.</text>
</comment>
<keyword evidence="5" id="KW-0413">Isomerase</keyword>
<evidence type="ECO:0000256" key="2">
    <source>
        <dbReference type="ARBA" id="ARBA00012028"/>
    </source>
</evidence>
<feature type="binding site" evidence="7">
    <location>
        <begin position="13"/>
        <end position="20"/>
    </location>
    <ligand>
        <name>substrate</name>
    </ligand>
</feature>
<protein>
    <recommendedName>
        <fullName evidence="2">phosphoglycerate mutase (2,3-diphosphoglycerate-dependent)</fullName>
        <ecNumber evidence="2">5.4.2.11</ecNumber>
    </recommendedName>
</protein>
<proteinExistence type="inferred from homology"/>
<organism evidence="8 9">
    <name type="scientific">Modicisalibacter xianhensis</name>
    <dbReference type="NCBI Taxonomy" id="442341"/>
    <lineage>
        <taxon>Bacteria</taxon>
        <taxon>Pseudomonadati</taxon>
        <taxon>Pseudomonadota</taxon>
        <taxon>Gammaproteobacteria</taxon>
        <taxon>Oceanospirillales</taxon>
        <taxon>Halomonadaceae</taxon>
        <taxon>Modicisalibacter</taxon>
    </lineage>
</organism>
<dbReference type="InterPro" id="IPR029033">
    <property type="entry name" value="His_PPase_superfam"/>
</dbReference>
<dbReference type="PANTHER" id="PTHR11931">
    <property type="entry name" value="PHOSPHOGLYCERATE MUTASE"/>
    <property type="match status" value="1"/>
</dbReference>
<accession>A0A4R8FST4</accession>
<dbReference type="InterPro" id="IPR005952">
    <property type="entry name" value="Phosphogly_mut1"/>
</dbReference>
<evidence type="ECO:0000256" key="5">
    <source>
        <dbReference type="ARBA" id="ARBA00023235"/>
    </source>
</evidence>
<sequence length="200" mass="22249">MAAAERLAVVLVRHGLTAWNRERRYLGHRDIELLPDDTENGLATLRATLAGMRFDAVHCSDLRRCRQTLARLGIAEGAGAEVRFDARWRELDFGAYEGLRYAELEHDAGYRAWIDSQGEQPPPGGESAAAFHSRVAAAMDDLLAQAEVGGHRRVLVVTHGGVVRSLRQRHEGLDFWAGNLAPGQAHTLHFIHQRTWQCIA</sequence>
<comment type="similarity">
    <text evidence="1">Belongs to the phosphoglycerate mutase family. BPG-dependent PGAM subfamily.</text>
</comment>
<dbReference type="GO" id="GO:0006096">
    <property type="term" value="P:glycolytic process"/>
    <property type="evidence" value="ECO:0007669"/>
    <property type="project" value="UniProtKB-KW"/>
</dbReference>
<keyword evidence="3" id="KW-0312">Gluconeogenesis</keyword>
<dbReference type="InterPro" id="IPR013078">
    <property type="entry name" value="His_Pase_superF_clade-1"/>
</dbReference>
<evidence type="ECO:0000256" key="7">
    <source>
        <dbReference type="PIRSR" id="PIRSR613078-2"/>
    </source>
</evidence>
<feature type="active site" description="Tele-phosphohistidine intermediate" evidence="6">
    <location>
        <position position="14"/>
    </location>
</feature>
<name>A0A4R8FST4_9GAMM</name>
<reference evidence="8 9" key="1">
    <citation type="submission" date="2019-03" db="EMBL/GenBank/DDBJ databases">
        <title>Freshwater and sediment microbial communities from various areas in North America, analyzing microbe dynamics in response to fracking.</title>
        <authorList>
            <person name="Lamendella R."/>
        </authorList>
    </citation>
    <scope>NUCLEOTIDE SEQUENCE [LARGE SCALE GENOMIC DNA]</scope>
    <source>
        <strain evidence="8 9">6_TX</strain>
    </source>
</reference>
<dbReference type="GO" id="GO:0006094">
    <property type="term" value="P:gluconeogenesis"/>
    <property type="evidence" value="ECO:0007669"/>
    <property type="project" value="UniProtKB-KW"/>
</dbReference>
<feature type="binding site" evidence="7">
    <location>
        <position position="64"/>
    </location>
    <ligand>
        <name>substrate</name>
    </ligand>
</feature>
<dbReference type="EMBL" id="SOEC01000007">
    <property type="protein sequence ID" value="TDX29494.1"/>
    <property type="molecule type" value="Genomic_DNA"/>
</dbReference>